<dbReference type="SUPFAM" id="SSF51445">
    <property type="entry name" value="(Trans)glycosidases"/>
    <property type="match status" value="1"/>
</dbReference>
<protein>
    <submittedName>
        <fullName evidence="2">Malto-oligosyltrehalose synthase</fullName>
    </submittedName>
</protein>
<proteinExistence type="predicted"/>
<dbReference type="CDD" id="cd11336">
    <property type="entry name" value="AmyAc_MTSase"/>
    <property type="match status" value="1"/>
</dbReference>
<dbReference type="Proteomes" id="UP001500888">
    <property type="component" value="Unassembled WGS sequence"/>
</dbReference>
<dbReference type="Gene3D" id="3.20.20.80">
    <property type="entry name" value="Glycosidases"/>
    <property type="match status" value="1"/>
</dbReference>
<dbReference type="InterPro" id="IPR013797">
    <property type="entry name" value="Maltooligo_trehalose_synth_4"/>
</dbReference>
<dbReference type="InterPro" id="IPR017853">
    <property type="entry name" value="GH"/>
</dbReference>
<evidence type="ECO:0000313" key="2">
    <source>
        <dbReference type="EMBL" id="GAA3836221.1"/>
    </source>
</evidence>
<sequence length="746" mass="82415">MTESAKPDATVFVKPTATYRLQLTPDFGFDQAAELVGYLTELGVSHLYLSPILQAVPASLHGYDVTDHSRVREEFGGVTGLRRLAGEGMPLVVDIVPNHMTVPVPESDNARLWEVLRDGPESGSARWFDIDWSSGKVAMPVLGGDTDVDAEVVPDGEVLRYYDHEFPVRQGSGGRLDDQFYRLVPWRESPGYRRFFDVSSLIGLRVEDREVFEATHEVILSLVAEGVVAGLRVDHPDGLADPRGYLARLRERAPVWTVAEKILIDDERLPADWQCDGTTGYDALNMVTRLFVDPAGAAPLIDTFVRQTAFPADYDVVRYEAKKQVLTQFFGGEVERLTREVPELREAMVELLAAMTVYRAYAVPGEEPPARTVALIRSAAAAAARHADPEAVARAADLVLSGPAETVTRFQQTCGPVMAKGVEDTALYRWYPLACLNEVGGEPDRFGVSPGEFHRFCAGLPPHTMTTLSTHDTKRSEDVRARLSVLSELPGEWAEAVAGWSAQVSFDPKLDYFAWQNLMAAWPISVERFSDYLYKAAREAKTSISWMAPDAAYEKGVRDFAARAIDVCGPSVAAFTERLDRYARVNSLGQKLVQLMMPGIPDVYQGSETTDFSLVDPDNRRPVDFAYRRSLLTAPGGDSWDAAKILVTRSALRLRARLDHELPYIPIEADQAAGREHTIAFARGNRAVAVATRFPAGLAKRGGWGPETLTLPPGRWREVLTGIQHTGRIPLAHLLGRYPVALLERD</sequence>
<dbReference type="NCBIfam" id="TIGR02401">
    <property type="entry name" value="trehalose_TreY"/>
    <property type="match status" value="1"/>
</dbReference>
<gene>
    <name evidence="2" type="primary">treY</name>
    <name evidence="2" type="ORF">GCM10022226_67590</name>
</gene>
<dbReference type="InterPro" id="IPR012767">
    <property type="entry name" value="Trehalose_TreY"/>
</dbReference>
<keyword evidence="3" id="KW-1185">Reference proteome</keyword>
<evidence type="ECO:0000259" key="1">
    <source>
        <dbReference type="SMART" id="SM00642"/>
    </source>
</evidence>
<dbReference type="Gene3D" id="1.10.10.470">
    <property type="entry name" value="Maltooligosyl trehalose synthase, domain 4"/>
    <property type="match status" value="1"/>
</dbReference>
<feature type="domain" description="Glycosyl hydrolase family 13 catalytic" evidence="1">
    <location>
        <begin position="22"/>
        <end position="385"/>
    </location>
</feature>
<dbReference type="InterPro" id="IPR006047">
    <property type="entry name" value="GH13_cat_dom"/>
</dbReference>
<dbReference type="Gene3D" id="1.10.150.200">
    <property type="entry name" value="Maltooligosyl trehalose synthase, domain 3"/>
    <property type="match status" value="1"/>
</dbReference>
<dbReference type="PANTHER" id="PTHR10357">
    <property type="entry name" value="ALPHA-AMYLASE FAMILY MEMBER"/>
    <property type="match status" value="1"/>
</dbReference>
<dbReference type="RefSeq" id="WP_344949890.1">
    <property type="nucleotide sequence ID" value="NZ_BAAAZR010000038.1"/>
</dbReference>
<accession>A0ABP7J7K4</accession>
<dbReference type="PANTHER" id="PTHR10357:SF216">
    <property type="entry name" value="MALTOOLIGOSYL TREHALOSE SYNTHASE-RELATED"/>
    <property type="match status" value="1"/>
</dbReference>
<dbReference type="Gene3D" id="3.30.1590.10">
    <property type="entry name" value="Maltooligosyl trehalose synthase, domain 2"/>
    <property type="match status" value="1"/>
</dbReference>
<organism evidence="2 3">
    <name type="scientific">Sphaerisporangium flaviroseum</name>
    <dbReference type="NCBI Taxonomy" id="509199"/>
    <lineage>
        <taxon>Bacteria</taxon>
        <taxon>Bacillati</taxon>
        <taxon>Actinomycetota</taxon>
        <taxon>Actinomycetes</taxon>
        <taxon>Streptosporangiales</taxon>
        <taxon>Streptosporangiaceae</taxon>
        <taxon>Sphaerisporangium</taxon>
    </lineage>
</organism>
<name>A0ABP7J7K4_9ACTN</name>
<comment type="caution">
    <text evidence="2">The sequence shown here is derived from an EMBL/GenBank/DDBJ whole genome shotgun (WGS) entry which is preliminary data.</text>
</comment>
<reference evidence="3" key="1">
    <citation type="journal article" date="2019" name="Int. J. Syst. Evol. Microbiol.">
        <title>The Global Catalogue of Microorganisms (GCM) 10K type strain sequencing project: providing services to taxonomists for standard genome sequencing and annotation.</title>
        <authorList>
            <consortium name="The Broad Institute Genomics Platform"/>
            <consortium name="The Broad Institute Genome Sequencing Center for Infectious Disease"/>
            <person name="Wu L."/>
            <person name="Ma J."/>
        </authorList>
    </citation>
    <scope>NUCLEOTIDE SEQUENCE [LARGE SCALE GENOMIC DNA]</scope>
    <source>
        <strain evidence="3">JCM 16908</strain>
    </source>
</reference>
<dbReference type="EMBL" id="BAAAZR010000038">
    <property type="protein sequence ID" value="GAA3836221.1"/>
    <property type="molecule type" value="Genomic_DNA"/>
</dbReference>
<dbReference type="Pfam" id="PF00128">
    <property type="entry name" value="Alpha-amylase"/>
    <property type="match status" value="1"/>
</dbReference>
<dbReference type="SMART" id="SM00642">
    <property type="entry name" value="Aamy"/>
    <property type="match status" value="1"/>
</dbReference>
<evidence type="ECO:0000313" key="3">
    <source>
        <dbReference type="Proteomes" id="UP001500888"/>
    </source>
</evidence>